<dbReference type="InterPro" id="IPR011990">
    <property type="entry name" value="TPR-like_helical_dom_sf"/>
</dbReference>
<evidence type="ECO:0000313" key="1">
    <source>
        <dbReference type="EMBL" id="CAK0885626.1"/>
    </source>
</evidence>
<protein>
    <submittedName>
        <fullName evidence="1">Uncharacterized protein</fullName>
    </submittedName>
</protein>
<name>A0ABN9WKS4_9DINO</name>
<keyword evidence="2" id="KW-1185">Reference proteome</keyword>
<dbReference type="SUPFAM" id="SSF48452">
    <property type="entry name" value="TPR-like"/>
    <property type="match status" value="1"/>
</dbReference>
<dbReference type="Gene3D" id="1.25.40.10">
    <property type="entry name" value="Tetratricopeptide repeat domain"/>
    <property type="match status" value="1"/>
</dbReference>
<gene>
    <name evidence="1" type="ORF">PCOR1329_LOCUS67188</name>
</gene>
<reference evidence="1" key="1">
    <citation type="submission" date="2023-10" db="EMBL/GenBank/DDBJ databases">
        <authorList>
            <person name="Chen Y."/>
            <person name="Shah S."/>
            <person name="Dougan E. K."/>
            <person name="Thang M."/>
            <person name="Chan C."/>
        </authorList>
    </citation>
    <scope>NUCLEOTIDE SEQUENCE [LARGE SCALE GENOMIC DNA]</scope>
</reference>
<comment type="caution">
    <text evidence="1">The sequence shown here is derived from an EMBL/GenBank/DDBJ whole genome shotgun (WGS) entry which is preliminary data.</text>
</comment>
<accession>A0ABN9WKS4</accession>
<dbReference type="EMBL" id="CAUYUJ010018694">
    <property type="protein sequence ID" value="CAK0885626.1"/>
    <property type="molecule type" value="Genomic_DNA"/>
</dbReference>
<organism evidence="1 2">
    <name type="scientific">Prorocentrum cordatum</name>
    <dbReference type="NCBI Taxonomy" id="2364126"/>
    <lineage>
        <taxon>Eukaryota</taxon>
        <taxon>Sar</taxon>
        <taxon>Alveolata</taxon>
        <taxon>Dinophyceae</taxon>
        <taxon>Prorocentrales</taxon>
        <taxon>Prorocentraceae</taxon>
        <taxon>Prorocentrum</taxon>
    </lineage>
</organism>
<dbReference type="Proteomes" id="UP001189429">
    <property type="component" value="Unassembled WGS sequence"/>
</dbReference>
<proteinExistence type="predicted"/>
<evidence type="ECO:0000313" key="2">
    <source>
        <dbReference type="Proteomes" id="UP001189429"/>
    </source>
</evidence>
<sequence>MAGAAPMAQIEQGRRWLEDGEAPEAVAEEALALAGGGAGRGAWLVVAAEALCAAGEPQEALAAAGEALALLRSLPGGDPAPTAAAACALVRAHLAAMNWDDAISVASVAVEILQATGDPAAAAPALLELSRGYLGQMRDLELAAGAARSAAEMSRSAGDANGVGRSLQLAAEACLMQDPSEALEDLREAVRAFDECGNWQGKAAALQLAAAARAHASGLRRAARAMSEVTRSGEHARELGFLWGRCRLPKFCGADGSGTAIATVMLGAVALAAAGGLRLPL</sequence>